<reference evidence="3 4" key="1">
    <citation type="journal article" date="2016" name="Mol. Biol. Evol.">
        <title>Comparative Genomics of Early-Diverging Mushroom-Forming Fungi Provides Insights into the Origins of Lignocellulose Decay Capabilities.</title>
        <authorList>
            <person name="Nagy L.G."/>
            <person name="Riley R."/>
            <person name="Tritt A."/>
            <person name="Adam C."/>
            <person name="Daum C."/>
            <person name="Floudas D."/>
            <person name="Sun H."/>
            <person name="Yadav J.S."/>
            <person name="Pangilinan J."/>
            <person name="Larsson K.H."/>
            <person name="Matsuura K."/>
            <person name="Barry K."/>
            <person name="Labutti K."/>
            <person name="Kuo R."/>
            <person name="Ohm R.A."/>
            <person name="Bhattacharya S.S."/>
            <person name="Shirouzu T."/>
            <person name="Yoshinaga Y."/>
            <person name="Martin F.M."/>
            <person name="Grigoriev I.V."/>
            <person name="Hibbett D.S."/>
        </authorList>
    </citation>
    <scope>NUCLEOTIDE SEQUENCE [LARGE SCALE GENOMIC DNA]</scope>
    <source>
        <strain evidence="3 4">CBS 109695</strain>
    </source>
</reference>
<name>A0A166Q3A0_9AGAM</name>
<evidence type="ECO:0000313" key="4">
    <source>
        <dbReference type="Proteomes" id="UP000076532"/>
    </source>
</evidence>
<feature type="region of interest" description="Disordered" evidence="2">
    <location>
        <begin position="315"/>
        <end position="358"/>
    </location>
</feature>
<evidence type="ECO:0000256" key="1">
    <source>
        <dbReference type="SAM" id="Coils"/>
    </source>
</evidence>
<feature type="coiled-coil region" evidence="1">
    <location>
        <begin position="288"/>
        <end position="315"/>
    </location>
</feature>
<dbReference type="EMBL" id="KV417513">
    <property type="protein sequence ID" value="KZP26710.1"/>
    <property type="molecule type" value="Genomic_DNA"/>
</dbReference>
<dbReference type="AlphaFoldDB" id="A0A166Q3A0"/>
<dbReference type="Proteomes" id="UP000076532">
    <property type="component" value="Unassembled WGS sequence"/>
</dbReference>
<protein>
    <submittedName>
        <fullName evidence="3">Uncharacterized protein</fullName>
    </submittedName>
</protein>
<evidence type="ECO:0000313" key="3">
    <source>
        <dbReference type="EMBL" id="KZP26710.1"/>
    </source>
</evidence>
<evidence type="ECO:0000256" key="2">
    <source>
        <dbReference type="SAM" id="MobiDB-lite"/>
    </source>
</evidence>
<organism evidence="3 4">
    <name type="scientific">Athelia psychrophila</name>
    <dbReference type="NCBI Taxonomy" id="1759441"/>
    <lineage>
        <taxon>Eukaryota</taxon>
        <taxon>Fungi</taxon>
        <taxon>Dikarya</taxon>
        <taxon>Basidiomycota</taxon>
        <taxon>Agaricomycotina</taxon>
        <taxon>Agaricomycetes</taxon>
        <taxon>Agaricomycetidae</taxon>
        <taxon>Atheliales</taxon>
        <taxon>Atheliaceae</taxon>
        <taxon>Athelia</taxon>
    </lineage>
</organism>
<sequence>MYISVLFRAFEPQQASPHIFSSMNLVDGQLSLAANPPAAPELLQLMTAYPIDILWLSAEPAPELEDVSMAEPEQSGNNKEETGTPRDCGSHDAVHVVPVAVPARVGVAHKKTTAQTSAEPMISTPETRHAALKVRVENMLADPGMVYKMILTGQLGGSKVDGQLIKWDSCCAPKAVSISMSQLCSQGSLQLLVEELEAQKSCDNTEESKSSAESVREIIKDPVNTSQATMVEELTPTRRNCLRPSHNAGFLGSVQTYIFAAVWPHNVQTAVMRTAKKPKVITAKKPWAEDLLRTLRMAEQGLQNHETQAAELQTVKKPIIQRPAQGNSSSAEGLSETDESDQDIGPGASSSDKAGFSGQNMVQRTVNRQSHWETHQRCIVINATTKTSTKKCGVKDTEVITPTNSPSTENSSTLVIWIFNLAKNHLLHAQKCLGCCKCTKCVPHPSEHPATTNSSAANNASATAGYYSTLFHAETGGEIGTGCL</sequence>
<feature type="compositionally biased region" description="Polar residues" evidence="2">
    <location>
        <begin position="348"/>
        <end position="358"/>
    </location>
</feature>
<dbReference type="OrthoDB" id="298344at2759"/>
<keyword evidence="1" id="KW-0175">Coiled coil</keyword>
<feature type="region of interest" description="Disordered" evidence="2">
    <location>
        <begin position="66"/>
        <end position="91"/>
    </location>
</feature>
<proteinExistence type="predicted"/>
<feature type="compositionally biased region" description="Basic and acidic residues" evidence="2">
    <location>
        <begin position="78"/>
        <end position="91"/>
    </location>
</feature>
<accession>A0A166Q3A0</accession>
<gene>
    <name evidence="3" type="ORF">FIBSPDRAFT_887195</name>
</gene>
<keyword evidence="4" id="KW-1185">Reference proteome</keyword>